<dbReference type="AlphaFoldDB" id="A0A157SVT7"/>
<name>A0A157SVT7_9BORD</name>
<accession>A0A157SVT7</accession>
<gene>
    <name evidence="2" type="ORF">SAMEA3906486_05298</name>
</gene>
<dbReference type="EMBL" id="FKIF01000010">
    <property type="protein sequence ID" value="SAI74582.1"/>
    <property type="molecule type" value="Genomic_DNA"/>
</dbReference>
<reference evidence="2 3" key="1">
    <citation type="submission" date="2016-04" db="EMBL/GenBank/DDBJ databases">
        <authorList>
            <consortium name="Pathogen Informatics"/>
        </authorList>
    </citation>
    <scope>NUCLEOTIDE SEQUENCE [LARGE SCALE GENOMIC DNA]</scope>
    <source>
        <strain evidence="2 3">H050680373</strain>
    </source>
</reference>
<proteinExistence type="predicted"/>
<evidence type="ECO:0008006" key="4">
    <source>
        <dbReference type="Google" id="ProtNLM"/>
    </source>
</evidence>
<feature type="chain" id="PRO_5007616529" description="Lipoprotein" evidence="1">
    <location>
        <begin position="21"/>
        <end position="93"/>
    </location>
</feature>
<organism evidence="2 3">
    <name type="scientific">Bordetella ansorpii</name>
    <dbReference type="NCBI Taxonomy" id="288768"/>
    <lineage>
        <taxon>Bacteria</taxon>
        <taxon>Pseudomonadati</taxon>
        <taxon>Pseudomonadota</taxon>
        <taxon>Betaproteobacteria</taxon>
        <taxon>Burkholderiales</taxon>
        <taxon>Alcaligenaceae</taxon>
        <taxon>Bordetella</taxon>
    </lineage>
</organism>
<protein>
    <recommendedName>
        <fullName evidence="4">Lipoprotein</fullName>
    </recommendedName>
</protein>
<evidence type="ECO:0000313" key="2">
    <source>
        <dbReference type="EMBL" id="SAI74582.1"/>
    </source>
</evidence>
<feature type="signal peptide" evidence="1">
    <location>
        <begin position="1"/>
        <end position="20"/>
    </location>
</feature>
<dbReference type="Proteomes" id="UP000076848">
    <property type="component" value="Unassembled WGS sequence"/>
</dbReference>
<sequence length="93" mass="9771">MPSRNLASLALLCASSMLTACGSSPQLPPAPMPSPQVVSLPAELAARCPPVVRPTENSDEARALALEAMYGLYGTCAARHVDTVDHINARHHP</sequence>
<evidence type="ECO:0000313" key="3">
    <source>
        <dbReference type="Proteomes" id="UP000076848"/>
    </source>
</evidence>
<evidence type="ECO:0000256" key="1">
    <source>
        <dbReference type="SAM" id="SignalP"/>
    </source>
</evidence>
<keyword evidence="3" id="KW-1185">Reference proteome</keyword>
<keyword evidence="1" id="KW-0732">Signal</keyword>
<dbReference type="STRING" id="288768.SAMEA3906486_05298"/>
<dbReference type="PROSITE" id="PS51257">
    <property type="entry name" value="PROKAR_LIPOPROTEIN"/>
    <property type="match status" value="1"/>
</dbReference>